<dbReference type="GO" id="GO:0005737">
    <property type="term" value="C:cytoplasm"/>
    <property type="evidence" value="ECO:0007669"/>
    <property type="project" value="UniProtKB-SubCell"/>
</dbReference>
<proteinExistence type="inferred from homology"/>
<reference evidence="7 8" key="1">
    <citation type="submission" date="2019-11" db="EMBL/GenBank/DDBJ databases">
        <authorList>
            <person name="Jiang L.-Q."/>
        </authorList>
    </citation>
    <scope>NUCLEOTIDE SEQUENCE [LARGE SCALE GENOMIC DNA]</scope>
    <source>
        <strain evidence="7 8">YIM 132087</strain>
    </source>
</reference>
<dbReference type="Pfam" id="PF04472">
    <property type="entry name" value="SepF"/>
    <property type="match status" value="1"/>
</dbReference>
<keyword evidence="3 5" id="KW-0131">Cell cycle</keyword>
<accession>A0A7K1FQU8</accession>
<gene>
    <name evidence="5" type="primary">sepF</name>
    <name evidence="7" type="ORF">GIS00_21450</name>
</gene>
<dbReference type="HAMAP" id="MF_01197">
    <property type="entry name" value="SepF"/>
    <property type="match status" value="1"/>
</dbReference>
<feature type="compositionally biased region" description="Basic and acidic residues" evidence="6">
    <location>
        <begin position="45"/>
        <end position="61"/>
    </location>
</feature>
<comment type="caution">
    <text evidence="7">The sequence shown here is derived from an EMBL/GenBank/DDBJ whole genome shotgun (WGS) entry which is preliminary data.</text>
</comment>
<keyword evidence="5" id="KW-0963">Cytoplasm</keyword>
<dbReference type="PANTHER" id="PTHR35798">
    <property type="entry name" value="CELL DIVISION PROTEIN SEPF"/>
    <property type="match status" value="1"/>
</dbReference>
<evidence type="ECO:0000256" key="4">
    <source>
        <dbReference type="ARBA" id="ARBA00044936"/>
    </source>
</evidence>
<keyword evidence="8" id="KW-1185">Reference proteome</keyword>
<keyword evidence="2 5" id="KW-0717">Septation</keyword>
<evidence type="ECO:0000313" key="8">
    <source>
        <dbReference type="Proteomes" id="UP000460221"/>
    </source>
</evidence>
<feature type="compositionally biased region" description="Acidic residues" evidence="6">
    <location>
        <begin position="23"/>
        <end position="32"/>
    </location>
</feature>
<protein>
    <recommendedName>
        <fullName evidence="5">Cell division protein SepF</fullName>
    </recommendedName>
</protein>
<evidence type="ECO:0000313" key="7">
    <source>
        <dbReference type="EMBL" id="MTD16506.1"/>
    </source>
</evidence>
<dbReference type="GO" id="GO:0043093">
    <property type="term" value="P:FtsZ-dependent cytokinesis"/>
    <property type="evidence" value="ECO:0007669"/>
    <property type="project" value="UniProtKB-UniRule"/>
</dbReference>
<comment type="subunit">
    <text evidence="5">Homodimer. Interacts with FtsZ.</text>
</comment>
<dbReference type="EMBL" id="WLYK01000009">
    <property type="protein sequence ID" value="MTD16506.1"/>
    <property type="molecule type" value="Genomic_DNA"/>
</dbReference>
<organism evidence="7 8">
    <name type="scientific">Nakamurella alba</name>
    <dbReference type="NCBI Taxonomy" id="2665158"/>
    <lineage>
        <taxon>Bacteria</taxon>
        <taxon>Bacillati</taxon>
        <taxon>Actinomycetota</taxon>
        <taxon>Actinomycetes</taxon>
        <taxon>Nakamurellales</taxon>
        <taxon>Nakamurellaceae</taxon>
        <taxon>Nakamurella</taxon>
    </lineage>
</organism>
<keyword evidence="1 5" id="KW-0132">Cell division</keyword>
<name>A0A7K1FQU8_9ACTN</name>
<evidence type="ECO:0000256" key="1">
    <source>
        <dbReference type="ARBA" id="ARBA00022618"/>
    </source>
</evidence>
<dbReference type="InterPro" id="IPR007561">
    <property type="entry name" value="Cell_div_SepF/SepF-rel"/>
</dbReference>
<comment type="function">
    <text evidence="4 5">Cell division protein that is part of the divisome complex and is recruited early to the Z-ring. Probably stimulates Z-ring formation, perhaps through the cross-linking of FtsZ protofilaments. Its function overlaps with FtsA.</text>
</comment>
<sequence length="214" mass="23263">MGIGRKVGAFLGLVPEDHRQYADGDDYADEYERDYRSSSSFDGPSYDRDDRDDRGSERAADRGYGSGKYDEKYDDDYDRYPARPTAGVAGGGGRRYHDDAPTQGALAVKAVTEPISAIRREDTSSAGRPSTVKLTGFGEARVIGEKYREGQSVILDMTQMSDSDARRLVDFSAGLAFSLRGSIEKVAPKVFMLLPPDADVAAATAGYQNSFAGR</sequence>
<evidence type="ECO:0000256" key="5">
    <source>
        <dbReference type="HAMAP-Rule" id="MF_01197"/>
    </source>
</evidence>
<dbReference type="InterPro" id="IPR038594">
    <property type="entry name" value="SepF-like_sf"/>
</dbReference>
<dbReference type="PANTHER" id="PTHR35798:SF1">
    <property type="entry name" value="CELL DIVISION PROTEIN SEPF"/>
    <property type="match status" value="1"/>
</dbReference>
<dbReference type="InterPro" id="IPR023052">
    <property type="entry name" value="Cell_div_SepF"/>
</dbReference>
<feature type="region of interest" description="Disordered" evidence="6">
    <location>
        <begin position="14"/>
        <end position="100"/>
    </location>
</feature>
<dbReference type="AlphaFoldDB" id="A0A7K1FQU8"/>
<comment type="similarity">
    <text evidence="5">Belongs to the SepF family.</text>
</comment>
<evidence type="ECO:0000256" key="3">
    <source>
        <dbReference type="ARBA" id="ARBA00023306"/>
    </source>
</evidence>
<dbReference type="RefSeq" id="WP_154770466.1">
    <property type="nucleotide sequence ID" value="NZ_WLYK01000009.1"/>
</dbReference>
<dbReference type="Proteomes" id="UP000460221">
    <property type="component" value="Unassembled WGS sequence"/>
</dbReference>
<evidence type="ECO:0000256" key="2">
    <source>
        <dbReference type="ARBA" id="ARBA00023210"/>
    </source>
</evidence>
<evidence type="ECO:0000256" key="6">
    <source>
        <dbReference type="SAM" id="MobiDB-lite"/>
    </source>
</evidence>
<dbReference type="GO" id="GO:0000917">
    <property type="term" value="P:division septum assembly"/>
    <property type="evidence" value="ECO:0007669"/>
    <property type="project" value="UniProtKB-KW"/>
</dbReference>
<dbReference type="Gene3D" id="3.30.110.150">
    <property type="entry name" value="SepF-like protein"/>
    <property type="match status" value="1"/>
</dbReference>
<comment type="subcellular location">
    <subcellularLocation>
        <location evidence="5">Cytoplasm</location>
    </subcellularLocation>
    <text evidence="5">Localizes to the division site, in a FtsZ-dependent manner.</text>
</comment>